<dbReference type="OrthoDB" id="7181295at2"/>
<feature type="domain" description="Flagellar basal body rod protein N-terminal" evidence="7">
    <location>
        <begin position="7"/>
        <end position="36"/>
    </location>
</feature>
<comment type="caution">
    <text evidence="10">The sequence shown here is derived from an EMBL/GenBank/DDBJ whole genome shotgun (WGS) entry which is preliminary data.</text>
</comment>
<organism evidence="10 11">
    <name type="scientific">Pleomorphomonas diazotrophica</name>
    <dbReference type="NCBI Taxonomy" id="1166257"/>
    <lineage>
        <taxon>Bacteria</taxon>
        <taxon>Pseudomonadati</taxon>
        <taxon>Pseudomonadota</taxon>
        <taxon>Alphaproteobacteria</taxon>
        <taxon>Hyphomicrobiales</taxon>
        <taxon>Pleomorphomonadaceae</taxon>
        <taxon>Pleomorphomonas</taxon>
    </lineage>
</organism>
<accession>A0A1I4R6E4</accession>
<evidence type="ECO:0000256" key="4">
    <source>
        <dbReference type="ARBA" id="ARBA00016244"/>
    </source>
</evidence>
<keyword evidence="10" id="KW-0282">Flagellum</keyword>
<dbReference type="GO" id="GO:0044780">
    <property type="term" value="P:bacterial-type flagellum assembly"/>
    <property type="evidence" value="ECO:0007669"/>
    <property type="project" value="InterPro"/>
</dbReference>
<evidence type="ECO:0000259" key="8">
    <source>
        <dbReference type="Pfam" id="PF06429"/>
    </source>
</evidence>
<keyword evidence="5" id="KW-0964">Secreted</keyword>
<keyword evidence="6" id="KW-0975">Bacterial flagellum</keyword>
<dbReference type="AlphaFoldDB" id="A0A1I4R6E4"/>
<dbReference type="GO" id="GO:0009425">
    <property type="term" value="C:bacterial-type flagellum basal body"/>
    <property type="evidence" value="ECO:0007669"/>
    <property type="project" value="UniProtKB-SubCell"/>
</dbReference>
<dbReference type="Proteomes" id="UP000233491">
    <property type="component" value="Unassembled WGS sequence"/>
</dbReference>
<dbReference type="Pfam" id="PF00460">
    <property type="entry name" value="Flg_bb_rod"/>
    <property type="match status" value="1"/>
</dbReference>
<dbReference type="PRINTS" id="PR01005">
    <property type="entry name" value="FLGHOOKAP1"/>
</dbReference>
<evidence type="ECO:0000256" key="6">
    <source>
        <dbReference type="ARBA" id="ARBA00023143"/>
    </source>
</evidence>
<feature type="domain" description="Flagellar basal-body/hook protein C-terminal" evidence="8">
    <location>
        <begin position="594"/>
        <end position="627"/>
    </location>
</feature>
<dbReference type="PANTHER" id="PTHR30033:SF1">
    <property type="entry name" value="FLAGELLAR HOOK-ASSOCIATED PROTEIN 1"/>
    <property type="match status" value="1"/>
</dbReference>
<evidence type="ECO:0000256" key="3">
    <source>
        <dbReference type="ARBA" id="ARBA00009677"/>
    </source>
</evidence>
<evidence type="ECO:0000256" key="2">
    <source>
        <dbReference type="ARBA" id="ARBA00004613"/>
    </source>
</evidence>
<reference evidence="10 11" key="1">
    <citation type="submission" date="2017-12" db="EMBL/GenBank/DDBJ databases">
        <title>Anaerobic carbon monoxide metabolism by Pleomorphomonas carboxyditropha sp. nov., a new mesophilic hydrogenogenic carboxidotroph.</title>
        <authorList>
            <person name="Esquivel-Elizondo S."/>
            <person name="Krajmalnik-Brown R."/>
        </authorList>
    </citation>
    <scope>NUCLEOTIDE SEQUENCE [LARGE SCALE GENOMIC DNA]</scope>
    <source>
        <strain evidence="10 11">R5-392</strain>
    </source>
</reference>
<evidence type="ECO:0000259" key="9">
    <source>
        <dbReference type="Pfam" id="PF22638"/>
    </source>
</evidence>
<dbReference type="InterPro" id="IPR053927">
    <property type="entry name" value="FlgK_helical"/>
</dbReference>
<proteinExistence type="inferred from homology"/>
<dbReference type="EMBL" id="PJNW01000002">
    <property type="protein sequence ID" value="PKR90161.1"/>
    <property type="molecule type" value="Genomic_DNA"/>
</dbReference>
<dbReference type="NCBIfam" id="TIGR02492">
    <property type="entry name" value="flgK_ends"/>
    <property type="match status" value="1"/>
</dbReference>
<keyword evidence="11" id="KW-1185">Reference proteome</keyword>
<feature type="domain" description="Flagellar hook-associated protein FlgK helical" evidence="9">
    <location>
        <begin position="92"/>
        <end position="332"/>
    </location>
</feature>
<gene>
    <name evidence="10" type="primary">flgK</name>
    <name evidence="10" type="ORF">CXZ10_01870</name>
</gene>
<dbReference type="GO" id="GO:0005576">
    <property type="term" value="C:extracellular region"/>
    <property type="evidence" value="ECO:0007669"/>
    <property type="project" value="UniProtKB-SubCell"/>
</dbReference>
<dbReference type="InterPro" id="IPR010930">
    <property type="entry name" value="Flg_bb/hook_C_dom"/>
</dbReference>
<keyword evidence="10" id="KW-0969">Cilium</keyword>
<dbReference type="SUPFAM" id="SSF64518">
    <property type="entry name" value="Phase 1 flagellin"/>
    <property type="match status" value="1"/>
</dbReference>
<evidence type="ECO:0000313" key="10">
    <source>
        <dbReference type="EMBL" id="PKR90161.1"/>
    </source>
</evidence>
<evidence type="ECO:0000313" key="11">
    <source>
        <dbReference type="Proteomes" id="UP000233491"/>
    </source>
</evidence>
<dbReference type="Pfam" id="PF22638">
    <property type="entry name" value="FlgK_D1"/>
    <property type="match status" value="1"/>
</dbReference>
<dbReference type="RefSeq" id="WP_101287258.1">
    <property type="nucleotide sequence ID" value="NZ_FOUQ01000001.1"/>
</dbReference>
<name>A0A1I4R6E4_9HYPH</name>
<evidence type="ECO:0000256" key="5">
    <source>
        <dbReference type="ARBA" id="ARBA00022525"/>
    </source>
</evidence>
<dbReference type="PANTHER" id="PTHR30033">
    <property type="entry name" value="FLAGELLAR HOOK-ASSOCIATED PROTEIN 1"/>
    <property type="match status" value="1"/>
</dbReference>
<comment type="similarity">
    <text evidence="3">Belongs to the flagella basal body rod proteins family.</text>
</comment>
<dbReference type="GO" id="GO:0005198">
    <property type="term" value="F:structural molecule activity"/>
    <property type="evidence" value="ECO:0007669"/>
    <property type="project" value="InterPro"/>
</dbReference>
<evidence type="ECO:0000256" key="1">
    <source>
        <dbReference type="ARBA" id="ARBA00004117"/>
    </source>
</evidence>
<dbReference type="GO" id="GO:0009424">
    <property type="term" value="C:bacterial-type flagellum hook"/>
    <property type="evidence" value="ECO:0007669"/>
    <property type="project" value="InterPro"/>
</dbReference>
<sequence length="632" mass="65006">MAVSSALSTALSGIRTTQQQLGVTSANIANAKSTGYSRLSTSSSAQVANSRVYGVEANQVTREINLLVQKQWRVSQANSAYAETRVTALSALDNYWGAPNSASSLNSVYSSFTTTLQKLATTPGDTALQGSAVSASQNLVTRLNQLSGDVQSLRQEAESNIGNAVSRVNSLLETIAELDKQVVAVGAGGVNSTAALQDKRDAAIDELSEYMDIRVTDQPGGAIAISLTDGTQLYDDVAVTLSFDQQGVVDASRVYSTDDSQRSLGTIRISSGPGSGVDLFKSGSIRSGKIAAYKELRDETLVDAQAQLDTIAATLSRATSTRQAAGTTVTGAGTAGYTLDVSGLTEGNTLKVEYTTAAGTKGSLTFVAHNGGTAPGNGFTPDPNDTVVGLDLSSGTDIGAQIAAALNAANGGGTDFTGAALPAPPAAPTSVTINATTAAGAHGVVNSLSGEISVPSEQAGYQEYPLFIDGSTGKPYTGLTGGADTITGLASRISVNPKVVADPSLTVKYSGSTLSGDGTRPQAILDALDSRVFSYSSSIGIGSVTTPFKGTFEGLLSQVVNTQGSIVEDAKNVADGQKVVTSNLKERYDNSRAVDLDTELMSLIQLQNSYSANARVLSVAQELMDVLMATFK</sequence>
<comment type="subcellular location">
    <subcellularLocation>
        <location evidence="1">Bacterial flagellum basal body</location>
    </subcellularLocation>
    <subcellularLocation>
        <location evidence="2">Secreted</location>
    </subcellularLocation>
</comment>
<dbReference type="InterPro" id="IPR001444">
    <property type="entry name" value="Flag_bb_rod_N"/>
</dbReference>
<dbReference type="Pfam" id="PF06429">
    <property type="entry name" value="Flg_bbr_C"/>
    <property type="match status" value="1"/>
</dbReference>
<keyword evidence="10" id="KW-0966">Cell projection</keyword>
<dbReference type="InterPro" id="IPR002371">
    <property type="entry name" value="FlgK"/>
</dbReference>
<protein>
    <recommendedName>
        <fullName evidence="4">Flagellar hook-associated protein 1</fullName>
    </recommendedName>
</protein>
<evidence type="ECO:0000259" key="7">
    <source>
        <dbReference type="Pfam" id="PF00460"/>
    </source>
</evidence>